<sequence length="119" mass="13131">EFCANSSTPREYERTKPLHHTRHTHLSYNDGRVLFQPLSAAARAQTMMGMSNPPAHPVSPIHVNKALHQQGPQAQQMGPDLQTNESMLSQMASMGQPYSSDQYGDSQLEELLRSGISGV</sequence>
<evidence type="ECO:0000313" key="2">
    <source>
        <dbReference type="Proteomes" id="UP000789525"/>
    </source>
</evidence>
<dbReference type="EMBL" id="CAJVPT010038916">
    <property type="protein sequence ID" value="CAG8721435.1"/>
    <property type="molecule type" value="Genomic_DNA"/>
</dbReference>
<reference evidence="1" key="1">
    <citation type="submission" date="2021-06" db="EMBL/GenBank/DDBJ databases">
        <authorList>
            <person name="Kallberg Y."/>
            <person name="Tangrot J."/>
            <person name="Rosling A."/>
        </authorList>
    </citation>
    <scope>NUCLEOTIDE SEQUENCE</scope>
    <source>
        <strain evidence="1">CL356</strain>
    </source>
</reference>
<protein>
    <submittedName>
        <fullName evidence="1">6716_t:CDS:1</fullName>
    </submittedName>
</protein>
<accession>A0ACA9PS68</accession>
<feature type="non-terminal residue" evidence="1">
    <location>
        <position position="1"/>
    </location>
</feature>
<evidence type="ECO:0000313" key="1">
    <source>
        <dbReference type="EMBL" id="CAG8721435.1"/>
    </source>
</evidence>
<organism evidence="1 2">
    <name type="scientific">Acaulospora colombiana</name>
    <dbReference type="NCBI Taxonomy" id="27376"/>
    <lineage>
        <taxon>Eukaryota</taxon>
        <taxon>Fungi</taxon>
        <taxon>Fungi incertae sedis</taxon>
        <taxon>Mucoromycota</taxon>
        <taxon>Glomeromycotina</taxon>
        <taxon>Glomeromycetes</taxon>
        <taxon>Diversisporales</taxon>
        <taxon>Acaulosporaceae</taxon>
        <taxon>Acaulospora</taxon>
    </lineage>
</organism>
<comment type="caution">
    <text evidence="1">The sequence shown here is derived from an EMBL/GenBank/DDBJ whole genome shotgun (WGS) entry which is preliminary data.</text>
</comment>
<proteinExistence type="predicted"/>
<keyword evidence="2" id="KW-1185">Reference proteome</keyword>
<dbReference type="Proteomes" id="UP000789525">
    <property type="component" value="Unassembled WGS sequence"/>
</dbReference>
<gene>
    <name evidence="1" type="ORF">ACOLOM_LOCUS11160</name>
</gene>
<name>A0ACA9PS68_9GLOM</name>